<evidence type="ECO:0000256" key="1">
    <source>
        <dbReference type="ARBA" id="ARBA00006926"/>
    </source>
</evidence>
<dbReference type="PANTHER" id="PTHR11592:SF78">
    <property type="entry name" value="GLUTATHIONE PEROXIDASE"/>
    <property type="match status" value="1"/>
</dbReference>
<reference evidence="6 7" key="1">
    <citation type="journal article" date="2014" name="Int. J. Syst. Evol. Microbiol.">
        <title>Complete genome sequence of Corynebacterium casei LMG S-19264T (=DSM 44701T), isolated from a smear-ripened cheese.</title>
        <authorList>
            <consortium name="US DOE Joint Genome Institute (JGI-PGF)"/>
            <person name="Walter F."/>
            <person name="Albersmeier A."/>
            <person name="Kalinowski J."/>
            <person name="Ruckert C."/>
        </authorList>
    </citation>
    <scope>NUCLEOTIDE SEQUENCE [LARGE SCALE GENOMIC DNA]</scope>
    <source>
        <strain evidence="6 7">CGMCC 1.15286</strain>
    </source>
</reference>
<evidence type="ECO:0000313" key="7">
    <source>
        <dbReference type="Proteomes" id="UP000600247"/>
    </source>
</evidence>
<dbReference type="GO" id="GO:0004601">
    <property type="term" value="F:peroxidase activity"/>
    <property type="evidence" value="ECO:0007669"/>
    <property type="project" value="UniProtKB-KW"/>
</dbReference>
<dbReference type="Pfam" id="PF00255">
    <property type="entry name" value="GSHPx"/>
    <property type="match status" value="1"/>
</dbReference>
<name>A0A917HB65_9BACL</name>
<dbReference type="SUPFAM" id="SSF52833">
    <property type="entry name" value="Thioredoxin-like"/>
    <property type="match status" value="1"/>
</dbReference>
<dbReference type="InterPro" id="IPR000889">
    <property type="entry name" value="Glutathione_peroxidase"/>
</dbReference>
<feature type="active site" evidence="4">
    <location>
        <position position="35"/>
    </location>
</feature>
<dbReference type="PROSITE" id="PS51355">
    <property type="entry name" value="GLUTATHIONE_PEROXID_3"/>
    <property type="match status" value="1"/>
</dbReference>
<dbReference type="PIRSF" id="PIRSF000303">
    <property type="entry name" value="Glutathion_perox"/>
    <property type="match status" value="1"/>
</dbReference>
<dbReference type="CDD" id="cd00340">
    <property type="entry name" value="GSH_Peroxidase"/>
    <property type="match status" value="1"/>
</dbReference>
<dbReference type="EMBL" id="BMHY01000005">
    <property type="protein sequence ID" value="GGG73244.1"/>
    <property type="molecule type" value="Genomic_DNA"/>
</dbReference>
<keyword evidence="7" id="KW-1185">Reference proteome</keyword>
<dbReference type="AlphaFoldDB" id="A0A917HB65"/>
<keyword evidence="2 5" id="KW-0575">Peroxidase</keyword>
<evidence type="ECO:0000256" key="4">
    <source>
        <dbReference type="PIRSR" id="PIRSR000303-1"/>
    </source>
</evidence>
<dbReference type="Proteomes" id="UP000600247">
    <property type="component" value="Unassembled WGS sequence"/>
</dbReference>
<dbReference type="PRINTS" id="PR01011">
    <property type="entry name" value="GLUTPROXDASE"/>
</dbReference>
<dbReference type="Gene3D" id="3.40.30.10">
    <property type="entry name" value="Glutaredoxin"/>
    <property type="match status" value="1"/>
</dbReference>
<evidence type="ECO:0000313" key="6">
    <source>
        <dbReference type="EMBL" id="GGG73244.1"/>
    </source>
</evidence>
<dbReference type="FunFam" id="3.40.30.10:FF:000010">
    <property type="entry name" value="Glutathione peroxidase"/>
    <property type="match status" value="1"/>
</dbReference>
<evidence type="ECO:0000256" key="5">
    <source>
        <dbReference type="RuleBase" id="RU000499"/>
    </source>
</evidence>
<accession>A0A917HB65</accession>
<organism evidence="6 7">
    <name type="scientific">Paenibacillus radicis</name>
    <name type="common">ex Gao et al. 2016</name>
    <dbReference type="NCBI Taxonomy" id="1737354"/>
    <lineage>
        <taxon>Bacteria</taxon>
        <taxon>Bacillati</taxon>
        <taxon>Bacillota</taxon>
        <taxon>Bacilli</taxon>
        <taxon>Bacillales</taxon>
        <taxon>Paenibacillaceae</taxon>
        <taxon>Paenibacillus</taxon>
    </lineage>
</organism>
<proteinExistence type="inferred from homology"/>
<comment type="similarity">
    <text evidence="1 5">Belongs to the glutathione peroxidase family.</text>
</comment>
<dbReference type="InterPro" id="IPR029760">
    <property type="entry name" value="GPX_CS"/>
</dbReference>
<dbReference type="PANTHER" id="PTHR11592">
    <property type="entry name" value="GLUTATHIONE PEROXIDASE"/>
    <property type="match status" value="1"/>
</dbReference>
<dbReference type="RefSeq" id="WP_188890145.1">
    <property type="nucleotide sequence ID" value="NZ_BMHY01000005.1"/>
</dbReference>
<dbReference type="GO" id="GO:0034599">
    <property type="term" value="P:cellular response to oxidative stress"/>
    <property type="evidence" value="ECO:0007669"/>
    <property type="project" value="TreeGrafter"/>
</dbReference>
<protein>
    <recommendedName>
        <fullName evidence="5">Glutathione peroxidase</fullName>
    </recommendedName>
</protein>
<comment type="caution">
    <text evidence="6">The sequence shown here is derived from an EMBL/GenBank/DDBJ whole genome shotgun (WGS) entry which is preliminary data.</text>
</comment>
<dbReference type="InterPro" id="IPR036249">
    <property type="entry name" value="Thioredoxin-like_sf"/>
</dbReference>
<keyword evidence="3 5" id="KW-0560">Oxidoreductase</keyword>
<gene>
    <name evidence="6" type="primary">bsaA</name>
    <name evidence="6" type="ORF">GCM10010918_31590</name>
</gene>
<dbReference type="InterPro" id="IPR029759">
    <property type="entry name" value="GPX_AS"/>
</dbReference>
<dbReference type="PROSITE" id="PS00460">
    <property type="entry name" value="GLUTATHIONE_PEROXID_1"/>
    <property type="match status" value="1"/>
</dbReference>
<sequence length="159" mass="17497">MSIYNIEVDAVNGEKKTLEPYKGQVLLIVNTATKCGLAPQFKGLQKLHDTYHDKGFSVLGFPSGQFLNQELEGNEEIAEACELNFGVSFPLYGKVDVNGKTAHPLFDHLSSNARGVLGSKAIKWNFTKFLVDRDGRVLKRFAPNDAPEKIESEIAALLG</sequence>
<evidence type="ECO:0000256" key="2">
    <source>
        <dbReference type="ARBA" id="ARBA00022559"/>
    </source>
</evidence>
<evidence type="ECO:0000256" key="3">
    <source>
        <dbReference type="ARBA" id="ARBA00023002"/>
    </source>
</evidence>
<dbReference type="PROSITE" id="PS00763">
    <property type="entry name" value="GLUTATHIONE_PEROXID_2"/>
    <property type="match status" value="1"/>
</dbReference>